<dbReference type="Proteomes" id="UP000318509">
    <property type="component" value="Unassembled WGS sequence"/>
</dbReference>
<dbReference type="InterPro" id="IPR023198">
    <property type="entry name" value="PGP-like_dom2"/>
</dbReference>
<organism evidence="4 5">
    <name type="scientific">Candidatus Segetimicrobium genomatis</name>
    <dbReference type="NCBI Taxonomy" id="2569760"/>
    <lineage>
        <taxon>Bacteria</taxon>
        <taxon>Bacillati</taxon>
        <taxon>Candidatus Sysuimicrobiota</taxon>
        <taxon>Candidatus Sysuimicrobiia</taxon>
        <taxon>Candidatus Sysuimicrobiales</taxon>
        <taxon>Candidatus Segetimicrobiaceae</taxon>
        <taxon>Candidatus Segetimicrobium</taxon>
    </lineage>
</organism>
<dbReference type="Gene3D" id="1.10.150.240">
    <property type="entry name" value="Putative phosphatase, domain 2"/>
    <property type="match status" value="1"/>
</dbReference>
<dbReference type="SFLD" id="SFLDG01135">
    <property type="entry name" value="C1.5.6:_HAD__Beta-PGM__Phospha"/>
    <property type="match status" value="1"/>
</dbReference>
<proteinExistence type="inferred from homology"/>
<keyword evidence="2" id="KW-0479">Metal-binding</keyword>
<evidence type="ECO:0000313" key="5">
    <source>
        <dbReference type="Proteomes" id="UP000318509"/>
    </source>
</evidence>
<dbReference type="Pfam" id="PF00702">
    <property type="entry name" value="Hydrolase"/>
    <property type="match status" value="1"/>
</dbReference>
<dbReference type="PANTHER" id="PTHR18901">
    <property type="entry name" value="2-DEOXYGLUCOSE-6-PHOSPHATE PHOSPHATASE 2"/>
    <property type="match status" value="1"/>
</dbReference>
<dbReference type="InterPro" id="IPR023214">
    <property type="entry name" value="HAD_sf"/>
</dbReference>
<dbReference type="Gene3D" id="3.40.50.1000">
    <property type="entry name" value="HAD superfamily/HAD-like"/>
    <property type="match status" value="1"/>
</dbReference>
<dbReference type="InterPro" id="IPR006439">
    <property type="entry name" value="HAD-SF_hydro_IA"/>
</dbReference>
<evidence type="ECO:0000256" key="2">
    <source>
        <dbReference type="ARBA" id="ARBA00022723"/>
    </source>
</evidence>
<reference evidence="4 5" key="1">
    <citation type="journal article" date="2019" name="Nat. Microbiol.">
        <title>Mediterranean grassland soil C-N compound turnover is dependent on rainfall and depth, and is mediated by genomically divergent microorganisms.</title>
        <authorList>
            <person name="Diamond S."/>
            <person name="Andeer P.F."/>
            <person name="Li Z."/>
            <person name="Crits-Christoph A."/>
            <person name="Burstein D."/>
            <person name="Anantharaman K."/>
            <person name="Lane K.R."/>
            <person name="Thomas B.C."/>
            <person name="Pan C."/>
            <person name="Northen T.R."/>
            <person name="Banfield J.F."/>
        </authorList>
    </citation>
    <scope>NUCLEOTIDE SEQUENCE [LARGE SCALE GENOMIC DNA]</scope>
    <source>
        <strain evidence="4">NP_3</strain>
    </source>
</reference>
<gene>
    <name evidence="4" type="ORF">E6H00_03825</name>
</gene>
<keyword evidence="3 4" id="KW-0378">Hydrolase</keyword>
<dbReference type="NCBIfam" id="TIGR01509">
    <property type="entry name" value="HAD-SF-IA-v3"/>
    <property type="match status" value="1"/>
</dbReference>
<dbReference type="SFLD" id="SFLDG01129">
    <property type="entry name" value="C1.5:_HAD__Beta-PGM__Phosphata"/>
    <property type="match status" value="1"/>
</dbReference>
<dbReference type="AlphaFoldDB" id="A0A537K6Y9"/>
<comment type="caution">
    <text evidence="4">The sequence shown here is derived from an EMBL/GenBank/DDBJ whole genome shotgun (WGS) entry which is preliminary data.</text>
</comment>
<dbReference type="FunFam" id="3.40.50.1000:FF:000036">
    <property type="entry name" value="HAD family hydrolase"/>
    <property type="match status" value="1"/>
</dbReference>
<name>A0A537K6Y9_9BACT</name>
<evidence type="ECO:0000256" key="1">
    <source>
        <dbReference type="ARBA" id="ARBA00006171"/>
    </source>
</evidence>
<dbReference type="GO" id="GO:0016787">
    <property type="term" value="F:hydrolase activity"/>
    <property type="evidence" value="ECO:0007669"/>
    <property type="project" value="UniProtKB-KW"/>
</dbReference>
<dbReference type="EMBL" id="VBAK01000091">
    <property type="protein sequence ID" value="TMI91510.1"/>
    <property type="molecule type" value="Genomic_DNA"/>
</dbReference>
<sequence>MVQPAAAGPRRPCEDRALITAVIFDLDGLIIDSETPDVLAWQAVYARYGLSFPVDSWLLNIGRNDGPFDAYAPFRRAGSPATPETVAALWREHHDRLIDEYFKPLPGVVPLLGLLRRRGLRTAVASSSRRSWIDRVLARLGLEAEFDAEAGGDEVPRAKPAPDVYLLAARRLGAPPEACAALEDSMNGVLAAKAAGMACIAVPSALTRAMDFSAADLVVSSLEEVSVETIVGLVT</sequence>
<evidence type="ECO:0000256" key="3">
    <source>
        <dbReference type="ARBA" id="ARBA00022801"/>
    </source>
</evidence>
<dbReference type="SUPFAM" id="SSF56784">
    <property type="entry name" value="HAD-like"/>
    <property type="match status" value="1"/>
</dbReference>
<dbReference type="InterPro" id="IPR036412">
    <property type="entry name" value="HAD-like_sf"/>
</dbReference>
<dbReference type="PRINTS" id="PR00413">
    <property type="entry name" value="HADHALOGNASE"/>
</dbReference>
<evidence type="ECO:0000313" key="4">
    <source>
        <dbReference type="EMBL" id="TMI91510.1"/>
    </source>
</evidence>
<dbReference type="SFLD" id="SFLDS00003">
    <property type="entry name" value="Haloacid_Dehalogenase"/>
    <property type="match status" value="1"/>
</dbReference>
<dbReference type="GO" id="GO:0046872">
    <property type="term" value="F:metal ion binding"/>
    <property type="evidence" value="ECO:0007669"/>
    <property type="project" value="UniProtKB-KW"/>
</dbReference>
<dbReference type="PANTHER" id="PTHR18901:SF38">
    <property type="entry name" value="PSEUDOURIDINE-5'-PHOSPHATASE"/>
    <property type="match status" value="1"/>
</dbReference>
<comment type="similarity">
    <text evidence="1">Belongs to the HAD-like hydrolase superfamily. CbbY/CbbZ/Gph/YieH family.</text>
</comment>
<accession>A0A537K6Y9</accession>
<protein>
    <submittedName>
        <fullName evidence="4">HAD family hydrolase</fullName>
    </submittedName>
</protein>